<dbReference type="InterPro" id="IPR003675">
    <property type="entry name" value="Rce1/LyrA-like_dom"/>
</dbReference>
<dbReference type="GO" id="GO:0080120">
    <property type="term" value="P:CAAX-box protein maturation"/>
    <property type="evidence" value="ECO:0007669"/>
    <property type="project" value="UniProtKB-ARBA"/>
</dbReference>
<evidence type="ECO:0000313" key="3">
    <source>
        <dbReference type="EMBL" id="OZU90189.1"/>
    </source>
</evidence>
<evidence type="ECO:0000313" key="4">
    <source>
        <dbReference type="Proteomes" id="UP000216498"/>
    </source>
</evidence>
<feature type="domain" description="CAAX prenyl protease 2/Lysostaphin resistance protein A-like" evidence="2">
    <location>
        <begin position="116"/>
        <end position="210"/>
    </location>
</feature>
<organism evidence="3 4">
    <name type="scientific">Virgibacillus indicus</name>
    <dbReference type="NCBI Taxonomy" id="2024554"/>
    <lineage>
        <taxon>Bacteria</taxon>
        <taxon>Bacillati</taxon>
        <taxon>Bacillota</taxon>
        <taxon>Bacilli</taxon>
        <taxon>Bacillales</taxon>
        <taxon>Bacillaceae</taxon>
        <taxon>Virgibacillus</taxon>
    </lineage>
</organism>
<proteinExistence type="predicted"/>
<feature type="transmembrane region" description="Helical" evidence="1">
    <location>
        <begin position="111"/>
        <end position="135"/>
    </location>
</feature>
<gene>
    <name evidence="3" type="ORF">CIL03_03335</name>
</gene>
<feature type="transmembrane region" description="Helical" evidence="1">
    <location>
        <begin position="197"/>
        <end position="219"/>
    </location>
</feature>
<dbReference type="Pfam" id="PF02517">
    <property type="entry name" value="Rce1-like"/>
    <property type="match status" value="1"/>
</dbReference>
<feature type="transmembrane region" description="Helical" evidence="1">
    <location>
        <begin position="70"/>
        <end position="91"/>
    </location>
</feature>
<dbReference type="RefSeq" id="WP_094883786.1">
    <property type="nucleotide sequence ID" value="NZ_NPMS01000001.1"/>
</dbReference>
<dbReference type="OrthoDB" id="449657at2"/>
<keyword evidence="1" id="KW-0472">Membrane</keyword>
<evidence type="ECO:0000256" key="1">
    <source>
        <dbReference type="SAM" id="Phobius"/>
    </source>
</evidence>
<dbReference type="GO" id="GO:0004175">
    <property type="term" value="F:endopeptidase activity"/>
    <property type="evidence" value="ECO:0007669"/>
    <property type="project" value="UniProtKB-ARBA"/>
</dbReference>
<name>A0A265NFD8_9BACI</name>
<feature type="transmembrane region" description="Helical" evidence="1">
    <location>
        <begin position="171"/>
        <end position="190"/>
    </location>
</feature>
<dbReference type="EMBL" id="NPMS01000001">
    <property type="protein sequence ID" value="OZU90189.1"/>
    <property type="molecule type" value="Genomic_DNA"/>
</dbReference>
<dbReference type="Proteomes" id="UP000216498">
    <property type="component" value="Unassembled WGS sequence"/>
</dbReference>
<comment type="caution">
    <text evidence="3">The sequence shown here is derived from an EMBL/GenBank/DDBJ whole genome shotgun (WGS) entry which is preliminary data.</text>
</comment>
<keyword evidence="4" id="KW-1185">Reference proteome</keyword>
<sequence>MRSKFQFIIISTLIACAILAFIEHGLEINYVIKTAAKICLFFITIWIYIKIFKDFRFRDVLLIHKMEKKDWIRLAVLGLSSAGIVLIAYLALQPFFDAAVIKEDLTNRLGINATGFVFVGLYISLGNSFLEEYFFRGFIFYNLPKKLGYIYSPVLFASYHIPMIMLWFSPVLILVCFIGLWIIGLVFHMVNEKNKTIWSSWIIHIFADIMIIAIGLTIFF</sequence>
<feature type="transmembrane region" description="Helical" evidence="1">
    <location>
        <begin position="147"/>
        <end position="165"/>
    </location>
</feature>
<keyword evidence="1" id="KW-1133">Transmembrane helix</keyword>
<feature type="transmembrane region" description="Helical" evidence="1">
    <location>
        <begin position="30"/>
        <end position="49"/>
    </location>
</feature>
<reference evidence="3 4" key="1">
    <citation type="submission" date="2017-08" db="EMBL/GenBank/DDBJ databases">
        <title>Virgibacillus indicus sp. nov. and Virgibacillus profoundi sp. nov, two moderately halophilic bacteria isolated from marine sediment by using the Microfluidic Streak Plate.</title>
        <authorList>
            <person name="Xu B."/>
            <person name="Hu B."/>
            <person name="Wang J."/>
            <person name="Zhu Y."/>
            <person name="Huang L."/>
            <person name="Du W."/>
            <person name="Huang Y."/>
        </authorList>
    </citation>
    <scope>NUCLEOTIDE SEQUENCE [LARGE SCALE GENOMIC DNA]</scope>
    <source>
        <strain evidence="3 4">IO3-P2-C2</strain>
    </source>
</reference>
<dbReference type="PROSITE" id="PS51257">
    <property type="entry name" value="PROKAR_LIPOPROTEIN"/>
    <property type="match status" value="1"/>
</dbReference>
<accession>A0A265NFD8</accession>
<keyword evidence="1" id="KW-0812">Transmembrane</keyword>
<evidence type="ECO:0000259" key="2">
    <source>
        <dbReference type="Pfam" id="PF02517"/>
    </source>
</evidence>
<protein>
    <recommendedName>
        <fullName evidence="2">CAAX prenyl protease 2/Lysostaphin resistance protein A-like domain-containing protein</fullName>
    </recommendedName>
</protein>
<dbReference type="AlphaFoldDB" id="A0A265NFD8"/>